<dbReference type="PROSITE" id="PS00062">
    <property type="entry name" value="ALDOKETO_REDUCTASE_2"/>
    <property type="match status" value="1"/>
</dbReference>
<dbReference type="SUPFAM" id="SSF51430">
    <property type="entry name" value="NAD(P)-linked oxidoreductase"/>
    <property type="match status" value="1"/>
</dbReference>
<feature type="site" description="Lowers pKa of active site Tyr" evidence="6">
    <location>
        <position position="72"/>
    </location>
</feature>
<dbReference type="PANTHER" id="PTHR43827:SF3">
    <property type="entry name" value="NADP-DEPENDENT OXIDOREDUCTASE DOMAIN-CONTAINING PROTEIN"/>
    <property type="match status" value="1"/>
</dbReference>
<sequence>MRYIELHGAKVPVIGLGTWDLRGEEGYRAVLSALSLGYRHIDTAEFYDNEKEVGRAIRDSGVPREDIFLTTKVWYTHLRFQDLIHSCEESLRKLSTDYVDLYLIHWPSEAVPLEESLRAMEKLHREGKVRFIGVSNFDVALLEKARTLTTLPILTDQVEYHPYLSQKPLLEYCQKHRIILTAYSPLARGRLLGDPLLQDIARKYGKTVSQVVLRWLIEQDMVAAIPKAKDVKHQRENLEIFDFSLTQEEHKAIARLDRGEKVASRL</sequence>
<proteinExistence type="inferred from homology"/>
<protein>
    <submittedName>
        <fullName evidence="8">Aldo/keto reductase</fullName>
    </submittedName>
</protein>
<dbReference type="PROSITE" id="PS00798">
    <property type="entry name" value="ALDOKETO_REDUCTASE_1"/>
    <property type="match status" value="1"/>
</dbReference>
<evidence type="ECO:0000256" key="6">
    <source>
        <dbReference type="PIRSR" id="PIRSR000097-3"/>
    </source>
</evidence>
<dbReference type="PRINTS" id="PR00069">
    <property type="entry name" value="ALDKETRDTASE"/>
</dbReference>
<dbReference type="AlphaFoldDB" id="A0A7V3YH04"/>
<dbReference type="PANTHER" id="PTHR43827">
    <property type="entry name" value="2,5-DIKETO-D-GLUCONIC ACID REDUCTASE"/>
    <property type="match status" value="1"/>
</dbReference>
<dbReference type="InterPro" id="IPR020471">
    <property type="entry name" value="AKR"/>
</dbReference>
<dbReference type="Pfam" id="PF00248">
    <property type="entry name" value="Aldo_ket_red"/>
    <property type="match status" value="1"/>
</dbReference>
<evidence type="ECO:0000313" key="8">
    <source>
        <dbReference type="EMBL" id="HGI30875.1"/>
    </source>
</evidence>
<dbReference type="InterPro" id="IPR036812">
    <property type="entry name" value="NAD(P)_OxRdtase_dom_sf"/>
</dbReference>
<dbReference type="InterPro" id="IPR018170">
    <property type="entry name" value="Aldo/ket_reductase_CS"/>
</dbReference>
<keyword evidence="2" id="KW-0521">NADP</keyword>
<evidence type="ECO:0000256" key="1">
    <source>
        <dbReference type="ARBA" id="ARBA00007905"/>
    </source>
</evidence>
<organism evidence="8">
    <name type="scientific">Candidatus Caldatribacterium californiense</name>
    <dbReference type="NCBI Taxonomy" id="1454726"/>
    <lineage>
        <taxon>Bacteria</taxon>
        <taxon>Pseudomonadati</taxon>
        <taxon>Atribacterota</taxon>
        <taxon>Atribacteria</taxon>
        <taxon>Atribacterales</taxon>
        <taxon>Candidatus Caldatribacteriaceae</taxon>
        <taxon>Candidatus Caldatribacterium</taxon>
    </lineage>
</organism>
<dbReference type="PIRSF" id="PIRSF000097">
    <property type="entry name" value="AKR"/>
    <property type="match status" value="1"/>
</dbReference>
<dbReference type="EMBL" id="DTFV01000088">
    <property type="protein sequence ID" value="HGI30875.1"/>
    <property type="molecule type" value="Genomic_DNA"/>
</dbReference>
<evidence type="ECO:0000256" key="3">
    <source>
        <dbReference type="ARBA" id="ARBA00023002"/>
    </source>
</evidence>
<reference evidence="8" key="1">
    <citation type="journal article" date="2020" name="mSystems">
        <title>Genome- and Community-Level Interaction Insights into Carbon Utilization and Element Cycling Functions of Hydrothermarchaeota in Hydrothermal Sediment.</title>
        <authorList>
            <person name="Zhou Z."/>
            <person name="Liu Y."/>
            <person name="Xu W."/>
            <person name="Pan J."/>
            <person name="Luo Z.H."/>
            <person name="Li M."/>
        </authorList>
    </citation>
    <scope>NUCLEOTIDE SEQUENCE [LARGE SCALE GENOMIC DNA]</scope>
    <source>
        <strain evidence="8">SpSt-747</strain>
    </source>
</reference>
<feature type="binding site" evidence="5">
    <location>
        <position position="105"/>
    </location>
    <ligand>
        <name>substrate</name>
    </ligand>
</feature>
<dbReference type="GO" id="GO:0051596">
    <property type="term" value="P:methylglyoxal catabolic process"/>
    <property type="evidence" value="ECO:0007669"/>
    <property type="project" value="TreeGrafter"/>
</dbReference>
<feature type="domain" description="NADP-dependent oxidoreductase" evidence="7">
    <location>
        <begin position="14"/>
        <end position="257"/>
    </location>
</feature>
<accession>A0A7V3YH04</accession>
<dbReference type="FunFam" id="3.20.20.100:FF:000015">
    <property type="entry name" value="Oxidoreductase, aldo/keto reductase family"/>
    <property type="match status" value="1"/>
</dbReference>
<name>A0A7V3YH04_9BACT</name>
<gene>
    <name evidence="8" type="ORF">ENV30_06165</name>
</gene>
<feature type="active site" description="Proton donor" evidence="4">
    <location>
        <position position="47"/>
    </location>
</feature>
<dbReference type="InterPro" id="IPR023210">
    <property type="entry name" value="NADP_OxRdtase_dom"/>
</dbReference>
<evidence type="ECO:0000256" key="2">
    <source>
        <dbReference type="ARBA" id="ARBA00022857"/>
    </source>
</evidence>
<dbReference type="GO" id="GO:1990002">
    <property type="term" value="F:methylglyoxal reductase (NADPH) (acetol producing) activity"/>
    <property type="evidence" value="ECO:0007669"/>
    <property type="project" value="TreeGrafter"/>
</dbReference>
<dbReference type="CDD" id="cd19140">
    <property type="entry name" value="AKR_AKR3F3"/>
    <property type="match status" value="1"/>
</dbReference>
<comment type="caution">
    <text evidence="8">The sequence shown here is derived from an EMBL/GenBank/DDBJ whole genome shotgun (WGS) entry which is preliminary data.</text>
</comment>
<comment type="similarity">
    <text evidence="1">Belongs to the aldo/keto reductase family.</text>
</comment>
<evidence type="ECO:0000256" key="4">
    <source>
        <dbReference type="PIRSR" id="PIRSR000097-1"/>
    </source>
</evidence>
<evidence type="ECO:0000256" key="5">
    <source>
        <dbReference type="PIRSR" id="PIRSR000097-2"/>
    </source>
</evidence>
<keyword evidence="3" id="KW-0560">Oxidoreductase</keyword>
<evidence type="ECO:0000259" key="7">
    <source>
        <dbReference type="Pfam" id="PF00248"/>
    </source>
</evidence>
<dbReference type="Gene3D" id="3.20.20.100">
    <property type="entry name" value="NADP-dependent oxidoreductase domain"/>
    <property type="match status" value="1"/>
</dbReference>